<organism evidence="8 9">
    <name type="scientific">Candidatus Borkfalkia faecipullorum</name>
    <dbReference type="NCBI Taxonomy" id="2838510"/>
    <lineage>
        <taxon>Bacteria</taxon>
        <taxon>Bacillati</taxon>
        <taxon>Bacillota</taxon>
        <taxon>Clostridia</taxon>
        <taxon>Christensenellales</taxon>
        <taxon>Christensenellaceae</taxon>
        <taxon>Candidatus Borkfalkia</taxon>
    </lineage>
</organism>
<dbReference type="PANTHER" id="PTHR48069:SF3">
    <property type="entry name" value="DIHYDROFOLATE REDUCTASE"/>
    <property type="match status" value="1"/>
</dbReference>
<dbReference type="PANTHER" id="PTHR48069">
    <property type="entry name" value="DIHYDROFOLATE REDUCTASE"/>
    <property type="match status" value="1"/>
</dbReference>
<dbReference type="InterPro" id="IPR024072">
    <property type="entry name" value="DHFR-like_dom_sf"/>
</dbReference>
<keyword evidence="4" id="KW-0554">One-carbon metabolism</keyword>
<evidence type="ECO:0000313" key="9">
    <source>
        <dbReference type="Proteomes" id="UP000824204"/>
    </source>
</evidence>
<dbReference type="Proteomes" id="UP000824204">
    <property type="component" value="Unassembled WGS sequence"/>
</dbReference>
<accession>A0A9D1V8V7</accession>
<dbReference type="GO" id="GO:0046654">
    <property type="term" value="P:tetrahydrofolate biosynthetic process"/>
    <property type="evidence" value="ECO:0007669"/>
    <property type="project" value="InterPro"/>
</dbReference>
<evidence type="ECO:0000256" key="6">
    <source>
        <dbReference type="ARBA" id="ARBA00023002"/>
    </source>
</evidence>
<keyword evidence="6" id="KW-0560">Oxidoreductase</keyword>
<sequence>MRQIVVVDQHWGIGKKNDLLFSLPADMKHFRETTSGKVVVMGSNTLLSFPGGKPLKNRVNIVLWPGGEEREDCIIVQDLAALFEEIEKYPAEDVFVVGGAMMYKTLLPYSEGAIVTKVEAGGGAEVFYENLDEQENWECVSVSEPMETNGFVIRFCTYKNKAPLAFGK</sequence>
<dbReference type="PROSITE" id="PS51330">
    <property type="entry name" value="DHFR_2"/>
    <property type="match status" value="1"/>
</dbReference>
<dbReference type="GO" id="GO:0004146">
    <property type="term" value="F:dihydrofolate reductase activity"/>
    <property type="evidence" value="ECO:0007669"/>
    <property type="project" value="UniProtKB-EC"/>
</dbReference>
<dbReference type="Gene3D" id="3.40.430.10">
    <property type="entry name" value="Dihydrofolate Reductase, subunit A"/>
    <property type="match status" value="1"/>
</dbReference>
<evidence type="ECO:0000256" key="1">
    <source>
        <dbReference type="ARBA" id="ARBA00004903"/>
    </source>
</evidence>
<dbReference type="InterPro" id="IPR012259">
    <property type="entry name" value="DHFR"/>
</dbReference>
<evidence type="ECO:0000256" key="3">
    <source>
        <dbReference type="ARBA" id="ARBA00012856"/>
    </source>
</evidence>
<dbReference type="AlphaFoldDB" id="A0A9D1V8V7"/>
<proteinExistence type="inferred from homology"/>
<dbReference type="CDD" id="cd00209">
    <property type="entry name" value="DHFR"/>
    <property type="match status" value="1"/>
</dbReference>
<evidence type="ECO:0000256" key="2">
    <source>
        <dbReference type="ARBA" id="ARBA00009539"/>
    </source>
</evidence>
<dbReference type="GO" id="GO:0050661">
    <property type="term" value="F:NADP binding"/>
    <property type="evidence" value="ECO:0007669"/>
    <property type="project" value="InterPro"/>
</dbReference>
<evidence type="ECO:0000259" key="7">
    <source>
        <dbReference type="PROSITE" id="PS51330"/>
    </source>
</evidence>
<dbReference type="InterPro" id="IPR001796">
    <property type="entry name" value="DHFR_dom"/>
</dbReference>
<comment type="pathway">
    <text evidence="1">Cofactor biosynthesis; tetrahydrofolate biosynthesis; 5,6,7,8-tetrahydrofolate from 7,8-dihydrofolate: step 1/1.</text>
</comment>
<keyword evidence="5" id="KW-0521">NADP</keyword>
<evidence type="ECO:0000256" key="5">
    <source>
        <dbReference type="ARBA" id="ARBA00022857"/>
    </source>
</evidence>
<feature type="domain" description="DHFR" evidence="7">
    <location>
        <begin position="1"/>
        <end position="160"/>
    </location>
</feature>
<evidence type="ECO:0000256" key="4">
    <source>
        <dbReference type="ARBA" id="ARBA00022563"/>
    </source>
</evidence>
<dbReference type="GO" id="GO:0046452">
    <property type="term" value="P:dihydrofolate metabolic process"/>
    <property type="evidence" value="ECO:0007669"/>
    <property type="project" value="TreeGrafter"/>
</dbReference>
<name>A0A9D1V8V7_9FIRM</name>
<comment type="caution">
    <text evidence="8">The sequence shown here is derived from an EMBL/GenBank/DDBJ whole genome shotgun (WGS) entry which is preliminary data.</text>
</comment>
<dbReference type="GO" id="GO:0046655">
    <property type="term" value="P:folic acid metabolic process"/>
    <property type="evidence" value="ECO:0007669"/>
    <property type="project" value="TreeGrafter"/>
</dbReference>
<reference evidence="8" key="1">
    <citation type="journal article" date="2021" name="PeerJ">
        <title>Extensive microbial diversity within the chicken gut microbiome revealed by metagenomics and culture.</title>
        <authorList>
            <person name="Gilroy R."/>
            <person name="Ravi A."/>
            <person name="Getino M."/>
            <person name="Pursley I."/>
            <person name="Horton D.L."/>
            <person name="Alikhan N.F."/>
            <person name="Baker D."/>
            <person name="Gharbi K."/>
            <person name="Hall N."/>
            <person name="Watson M."/>
            <person name="Adriaenssens E.M."/>
            <person name="Foster-Nyarko E."/>
            <person name="Jarju S."/>
            <person name="Secka A."/>
            <person name="Antonio M."/>
            <person name="Oren A."/>
            <person name="Chaudhuri R.R."/>
            <person name="La Ragione R."/>
            <person name="Hildebrand F."/>
            <person name="Pallen M.J."/>
        </authorList>
    </citation>
    <scope>NUCLEOTIDE SEQUENCE</scope>
    <source>
        <strain evidence="8">811</strain>
    </source>
</reference>
<dbReference type="GO" id="GO:0006730">
    <property type="term" value="P:one-carbon metabolic process"/>
    <property type="evidence" value="ECO:0007669"/>
    <property type="project" value="UniProtKB-KW"/>
</dbReference>
<dbReference type="EC" id="1.5.1.3" evidence="3"/>
<reference evidence="8" key="2">
    <citation type="submission" date="2021-04" db="EMBL/GenBank/DDBJ databases">
        <authorList>
            <person name="Gilroy R."/>
        </authorList>
    </citation>
    <scope>NUCLEOTIDE SEQUENCE</scope>
    <source>
        <strain evidence="8">811</strain>
    </source>
</reference>
<dbReference type="SUPFAM" id="SSF53597">
    <property type="entry name" value="Dihydrofolate reductase-like"/>
    <property type="match status" value="1"/>
</dbReference>
<gene>
    <name evidence="8" type="ORF">H9741_07260</name>
</gene>
<dbReference type="Pfam" id="PF00186">
    <property type="entry name" value="DHFR_1"/>
    <property type="match status" value="1"/>
</dbReference>
<dbReference type="EMBL" id="DXFX01000093">
    <property type="protein sequence ID" value="HIX08250.1"/>
    <property type="molecule type" value="Genomic_DNA"/>
</dbReference>
<dbReference type="PRINTS" id="PR00070">
    <property type="entry name" value="DHFR"/>
</dbReference>
<comment type="similarity">
    <text evidence="2">Belongs to the dihydrofolate reductase family.</text>
</comment>
<protein>
    <recommendedName>
        <fullName evidence="3">dihydrofolate reductase</fullName>
        <ecNumber evidence="3">1.5.1.3</ecNumber>
    </recommendedName>
</protein>
<evidence type="ECO:0000313" key="8">
    <source>
        <dbReference type="EMBL" id="HIX08250.1"/>
    </source>
</evidence>